<dbReference type="RefSeq" id="WP_148986771.1">
    <property type="nucleotide sequence ID" value="NZ_VTEV01000001.1"/>
</dbReference>
<dbReference type="OrthoDB" id="2453115at2"/>
<evidence type="ECO:0000313" key="3">
    <source>
        <dbReference type="Proteomes" id="UP000322524"/>
    </source>
</evidence>
<feature type="chain" id="PRO_5038731797" description="Lipoprotein" evidence="1">
    <location>
        <begin position="19"/>
        <end position="218"/>
    </location>
</feature>
<proteinExistence type="predicted"/>
<organism evidence="2 3">
    <name type="scientific">Sutcliffiella horikoshii</name>
    <dbReference type="NCBI Taxonomy" id="79883"/>
    <lineage>
        <taxon>Bacteria</taxon>
        <taxon>Bacillati</taxon>
        <taxon>Bacillota</taxon>
        <taxon>Bacilli</taxon>
        <taxon>Bacillales</taxon>
        <taxon>Bacillaceae</taxon>
        <taxon>Sutcliffiella</taxon>
    </lineage>
</organism>
<name>A0A5D4T595_9BACI</name>
<accession>A0A5D4T595</accession>
<dbReference type="Proteomes" id="UP000322524">
    <property type="component" value="Unassembled WGS sequence"/>
</dbReference>
<feature type="signal peptide" evidence="1">
    <location>
        <begin position="1"/>
        <end position="18"/>
    </location>
</feature>
<dbReference type="PROSITE" id="PS51257">
    <property type="entry name" value="PROKAR_LIPOPROTEIN"/>
    <property type="match status" value="1"/>
</dbReference>
<evidence type="ECO:0000256" key="1">
    <source>
        <dbReference type="SAM" id="SignalP"/>
    </source>
</evidence>
<reference evidence="2 3" key="1">
    <citation type="submission" date="2019-08" db="EMBL/GenBank/DDBJ databases">
        <title>Bacillus genomes from the desert of Cuatro Cienegas, Coahuila.</title>
        <authorList>
            <person name="Olmedo-Alvarez G."/>
        </authorList>
    </citation>
    <scope>NUCLEOTIDE SEQUENCE [LARGE SCALE GENOMIC DNA]</scope>
    <source>
        <strain evidence="2 3">CH28_1T</strain>
    </source>
</reference>
<sequence>MKKSMLLGLLSSVLFLGGCGMNTEIDGNGSDKNGASDTLALSDDFTKSFLNNDTETEDGYYLYESATKGYTMLFPVNGKIEGESYERNKNGFESVSFLEKEEENISSFYKVIYENRERTNNIELNKELLSSYVSYDGEYEEYSKNDKTYYYGESIYDFDDGNKSYQYFAYIKANNESKGASFIASISCSDKEKACEANNEVVKKKVTKILDSINFESR</sequence>
<dbReference type="AlphaFoldDB" id="A0A5D4T595"/>
<comment type="caution">
    <text evidence="2">The sequence shown here is derived from an EMBL/GenBank/DDBJ whole genome shotgun (WGS) entry which is preliminary data.</text>
</comment>
<gene>
    <name evidence="2" type="ORF">FZC76_02945</name>
</gene>
<protein>
    <recommendedName>
        <fullName evidence="4">Lipoprotein</fullName>
    </recommendedName>
</protein>
<dbReference type="EMBL" id="VTEV01000001">
    <property type="protein sequence ID" value="TYS70870.1"/>
    <property type="molecule type" value="Genomic_DNA"/>
</dbReference>
<evidence type="ECO:0000313" key="2">
    <source>
        <dbReference type="EMBL" id="TYS70870.1"/>
    </source>
</evidence>
<keyword evidence="1" id="KW-0732">Signal</keyword>
<evidence type="ECO:0008006" key="4">
    <source>
        <dbReference type="Google" id="ProtNLM"/>
    </source>
</evidence>